<accession>A0AAV1WN45</accession>
<dbReference type="Gene3D" id="2.60.120.330">
    <property type="entry name" value="B-lactam Antibiotic, Isopenicillin N Synthase, Chain"/>
    <property type="match status" value="1"/>
</dbReference>
<feature type="region of interest" description="Disordered" evidence="4">
    <location>
        <begin position="1"/>
        <end position="30"/>
    </location>
</feature>
<dbReference type="InterPro" id="IPR027443">
    <property type="entry name" value="IPNS-like_sf"/>
</dbReference>
<dbReference type="EMBL" id="CAXHTB010000008">
    <property type="protein sequence ID" value="CAL0310759.1"/>
    <property type="molecule type" value="Genomic_DNA"/>
</dbReference>
<dbReference type="Proteomes" id="UP001497480">
    <property type="component" value="Unassembled WGS sequence"/>
</dbReference>
<dbReference type="InterPro" id="IPR050295">
    <property type="entry name" value="Plant_2OG-oxidoreductases"/>
</dbReference>
<dbReference type="GO" id="GO:0046872">
    <property type="term" value="F:metal ion binding"/>
    <property type="evidence" value="ECO:0007669"/>
    <property type="project" value="UniProtKB-KW"/>
</dbReference>
<name>A0AAV1WN45_LUPLU</name>
<feature type="domain" description="Non-haem dioxygenase N-terminal" evidence="5">
    <location>
        <begin position="38"/>
        <end position="114"/>
    </location>
</feature>
<evidence type="ECO:0000259" key="5">
    <source>
        <dbReference type="Pfam" id="PF14226"/>
    </source>
</evidence>
<dbReference type="GO" id="GO:0031418">
    <property type="term" value="F:L-ascorbic acid binding"/>
    <property type="evidence" value="ECO:0007669"/>
    <property type="project" value="UniProtKB-KW"/>
</dbReference>
<proteinExistence type="predicted"/>
<comment type="caution">
    <text evidence="6">The sequence shown here is derived from an EMBL/GenBank/DDBJ whole genome shotgun (WGS) entry which is preliminary data.</text>
</comment>
<evidence type="ECO:0000256" key="3">
    <source>
        <dbReference type="ARBA" id="ARBA00023004"/>
    </source>
</evidence>
<dbReference type="InterPro" id="IPR026992">
    <property type="entry name" value="DIOX_N"/>
</dbReference>
<dbReference type="AlphaFoldDB" id="A0AAV1WN45"/>
<sequence length="143" mass="16799">MQLETQKNNLELRKTELEKREAHNESERKKFSEEIKDIVNHGVSIELLESLKDAAQTFFNLPPVKKARYLPGVSPSPIAKYGTSFVPEKEKSLEWKDYISMIYSNDEQALQHWPGQCKYDLLYYVPPSKYQIFDRLIDPYILT</sequence>
<keyword evidence="7" id="KW-1185">Reference proteome</keyword>
<gene>
    <name evidence="6" type="ORF">LLUT_LOCUS11819</name>
</gene>
<reference evidence="6 7" key="1">
    <citation type="submission" date="2024-03" db="EMBL/GenBank/DDBJ databases">
        <authorList>
            <person name="Martinez-Hernandez J."/>
        </authorList>
    </citation>
    <scope>NUCLEOTIDE SEQUENCE [LARGE SCALE GENOMIC DNA]</scope>
</reference>
<dbReference type="Pfam" id="PF14226">
    <property type="entry name" value="DIOX_N"/>
    <property type="match status" value="1"/>
</dbReference>
<keyword evidence="1" id="KW-0479">Metal-binding</keyword>
<protein>
    <recommendedName>
        <fullName evidence="5">Non-haem dioxygenase N-terminal domain-containing protein</fullName>
    </recommendedName>
</protein>
<evidence type="ECO:0000256" key="1">
    <source>
        <dbReference type="ARBA" id="ARBA00022723"/>
    </source>
</evidence>
<feature type="compositionally biased region" description="Basic and acidic residues" evidence="4">
    <location>
        <begin position="10"/>
        <end position="30"/>
    </location>
</feature>
<evidence type="ECO:0000256" key="2">
    <source>
        <dbReference type="ARBA" id="ARBA00022896"/>
    </source>
</evidence>
<organism evidence="6 7">
    <name type="scientific">Lupinus luteus</name>
    <name type="common">European yellow lupine</name>
    <dbReference type="NCBI Taxonomy" id="3873"/>
    <lineage>
        <taxon>Eukaryota</taxon>
        <taxon>Viridiplantae</taxon>
        <taxon>Streptophyta</taxon>
        <taxon>Embryophyta</taxon>
        <taxon>Tracheophyta</taxon>
        <taxon>Spermatophyta</taxon>
        <taxon>Magnoliopsida</taxon>
        <taxon>eudicotyledons</taxon>
        <taxon>Gunneridae</taxon>
        <taxon>Pentapetalae</taxon>
        <taxon>rosids</taxon>
        <taxon>fabids</taxon>
        <taxon>Fabales</taxon>
        <taxon>Fabaceae</taxon>
        <taxon>Papilionoideae</taxon>
        <taxon>50 kb inversion clade</taxon>
        <taxon>genistoids sensu lato</taxon>
        <taxon>core genistoids</taxon>
        <taxon>Genisteae</taxon>
        <taxon>Lupinus</taxon>
    </lineage>
</organism>
<evidence type="ECO:0000313" key="6">
    <source>
        <dbReference type="EMBL" id="CAL0310759.1"/>
    </source>
</evidence>
<keyword evidence="2" id="KW-0847">Vitamin C</keyword>
<evidence type="ECO:0000256" key="4">
    <source>
        <dbReference type="SAM" id="MobiDB-lite"/>
    </source>
</evidence>
<dbReference type="PANTHER" id="PTHR47991">
    <property type="entry name" value="OXOGLUTARATE/IRON-DEPENDENT DIOXYGENASE"/>
    <property type="match status" value="1"/>
</dbReference>
<evidence type="ECO:0000313" key="7">
    <source>
        <dbReference type="Proteomes" id="UP001497480"/>
    </source>
</evidence>
<dbReference type="SUPFAM" id="SSF51197">
    <property type="entry name" value="Clavaminate synthase-like"/>
    <property type="match status" value="1"/>
</dbReference>
<keyword evidence="3" id="KW-0408">Iron</keyword>